<proteinExistence type="predicted"/>
<organism evidence="2">
    <name type="scientific">Anthoceros angustus</name>
    <name type="common">Hornwort</name>
    <name type="synonym">Anthoceros formosae</name>
    <dbReference type="NCBI Taxonomy" id="48387"/>
    <lineage>
        <taxon>Eukaryota</taxon>
        <taxon>Viridiplantae</taxon>
        <taxon>Streptophyta</taxon>
        <taxon>Embryophyta</taxon>
        <taxon>Anthocerotophyta</taxon>
        <taxon>Anthocerotopsida</taxon>
        <taxon>Anthocerotidae</taxon>
        <taxon>Anthocerotales</taxon>
        <taxon>Anthocerotaceae</taxon>
        <taxon>Anthoceros</taxon>
    </lineage>
</organism>
<dbReference type="EMBL" id="MG029262">
    <property type="protein sequence ID" value="AVP12857.1"/>
    <property type="molecule type" value="Genomic_DNA"/>
</dbReference>
<accession>A0A2P1L4X2</accession>
<dbReference type="GeneID" id="36494084"/>
<keyword evidence="2" id="KW-0496">Mitochondrion</keyword>
<gene>
    <name evidence="2" type="primary">ORF111</name>
    <name evidence="2" type="ORF">AnanMp54</name>
</gene>
<feature type="region of interest" description="Disordered" evidence="1">
    <location>
        <begin position="1"/>
        <end position="36"/>
    </location>
</feature>
<evidence type="ECO:0000256" key="1">
    <source>
        <dbReference type="SAM" id="MobiDB-lite"/>
    </source>
</evidence>
<name>A0A2P1L4X2_ANTAG</name>
<dbReference type="RefSeq" id="YP_009478082.1">
    <property type="nucleotide sequence ID" value="NC_037476.1"/>
</dbReference>
<protein>
    <submittedName>
        <fullName evidence="2">Uncharacterized protein</fullName>
    </submittedName>
</protein>
<evidence type="ECO:0000313" key="2">
    <source>
        <dbReference type="EMBL" id="AVP12857.1"/>
    </source>
</evidence>
<reference evidence="2" key="1">
    <citation type="journal article" date="2018" name="Bryologist">
        <title>Complete mitochondrial genome sequence of Anthoceros angustus: conservative evolution of the mitogenomes in hornworts.</title>
        <authorList>
            <person name="Dong S."/>
            <person name="Xue J."/>
            <person name="Zhang S."/>
            <person name="Zhang L."/>
            <person name="Wu H."/>
            <person name="Chen Z."/>
            <person name="Goffinet B."/>
            <person name="Liu Y."/>
        </authorList>
    </citation>
    <scope>NUCLEOTIDE SEQUENCE</scope>
</reference>
<geneLocation type="mitochondrion" evidence="2"/>
<dbReference type="AlphaFoldDB" id="A0A2P1L4X2"/>
<sequence>MKDAAADGFDTEGTGSRPAPNWAETLGSGRGLPGSFLKSPGTVRKKQAWDGSSRFLGFQCLTKLLERPRIVLGKEVVLNRFRLFRVLWTGPVRSCVAGLSAYARSLRAAC</sequence>